<evidence type="ECO:0000313" key="1">
    <source>
        <dbReference type="EMBL" id="MDQ0365052.1"/>
    </source>
</evidence>
<keyword evidence="2" id="KW-1185">Reference proteome</keyword>
<organism evidence="1 2">
    <name type="scientific">Catenuloplanes indicus</name>
    <dbReference type="NCBI Taxonomy" id="137267"/>
    <lineage>
        <taxon>Bacteria</taxon>
        <taxon>Bacillati</taxon>
        <taxon>Actinomycetota</taxon>
        <taxon>Actinomycetes</taxon>
        <taxon>Micromonosporales</taxon>
        <taxon>Micromonosporaceae</taxon>
        <taxon>Catenuloplanes</taxon>
    </lineage>
</organism>
<gene>
    <name evidence="1" type="ORF">J2S42_001721</name>
</gene>
<accession>A0AAE3VWT8</accession>
<dbReference type="AlphaFoldDB" id="A0AAE3VWT8"/>
<proteinExistence type="predicted"/>
<evidence type="ECO:0000313" key="2">
    <source>
        <dbReference type="Proteomes" id="UP001240236"/>
    </source>
</evidence>
<name>A0AAE3VWT8_9ACTN</name>
<dbReference type="RefSeq" id="WP_307237183.1">
    <property type="nucleotide sequence ID" value="NZ_JAUSUZ010000001.1"/>
</dbReference>
<reference evidence="1 2" key="1">
    <citation type="submission" date="2023-07" db="EMBL/GenBank/DDBJ databases">
        <title>Sequencing the genomes of 1000 actinobacteria strains.</title>
        <authorList>
            <person name="Klenk H.-P."/>
        </authorList>
    </citation>
    <scope>NUCLEOTIDE SEQUENCE [LARGE SCALE GENOMIC DNA]</scope>
    <source>
        <strain evidence="1 2">DSM 44709</strain>
    </source>
</reference>
<comment type="caution">
    <text evidence="1">The sequence shown here is derived from an EMBL/GenBank/DDBJ whole genome shotgun (WGS) entry which is preliminary data.</text>
</comment>
<dbReference type="EMBL" id="JAUSUZ010000001">
    <property type="protein sequence ID" value="MDQ0365052.1"/>
    <property type="molecule type" value="Genomic_DNA"/>
</dbReference>
<protein>
    <submittedName>
        <fullName evidence="1">Uncharacterized protein YhdP</fullName>
    </submittedName>
</protein>
<sequence length="47" mass="4480">MAKERTAALAVTVTVAVLVGAGLLAAAVVGPGAATASWCATPILCRG</sequence>
<dbReference type="Proteomes" id="UP001240236">
    <property type="component" value="Unassembled WGS sequence"/>
</dbReference>